<feature type="binding site" evidence="10">
    <location>
        <position position="443"/>
    </location>
    <ligand>
        <name>ATP</name>
        <dbReference type="ChEBI" id="CHEBI:30616"/>
    </ligand>
</feature>
<evidence type="ECO:0000256" key="6">
    <source>
        <dbReference type="ARBA" id="ARBA00022741"/>
    </source>
</evidence>
<evidence type="ECO:0000313" key="15">
    <source>
        <dbReference type="Proteomes" id="UP001227192"/>
    </source>
</evidence>
<dbReference type="InterPro" id="IPR014042">
    <property type="entry name" value="Glutathione_synthase_a-hlx"/>
</dbReference>
<feature type="binding site" evidence="11">
    <location>
        <position position="255"/>
    </location>
    <ligand>
        <name>Mg(2+)</name>
        <dbReference type="ChEBI" id="CHEBI:18420"/>
    </ligand>
</feature>
<dbReference type="InterPro" id="IPR014049">
    <property type="entry name" value="Glutathione_synthase_N_euk"/>
</dbReference>
<feature type="binding site" evidence="10">
    <location>
        <position position="600"/>
    </location>
    <ligand>
        <name>ATP</name>
        <dbReference type="ChEBI" id="CHEBI:30616"/>
    </ligand>
</feature>
<keyword evidence="6 9" id="KW-0547">Nucleotide-binding</keyword>
<dbReference type="Gene3D" id="3.40.50.1760">
    <property type="entry name" value="Glutathione synthase, substrate-binding domain superfamily, eukaryotic"/>
    <property type="match status" value="1"/>
</dbReference>
<feature type="binding site" evidence="12">
    <location>
        <begin position="340"/>
        <end position="342"/>
    </location>
    <ligand>
        <name>substrate</name>
    </ligand>
</feature>
<evidence type="ECO:0000256" key="7">
    <source>
        <dbReference type="ARBA" id="ARBA00022840"/>
    </source>
</evidence>
<feature type="binding site" evidence="11">
    <location>
        <position position="257"/>
    </location>
    <ligand>
        <name>Mg(2+)</name>
        <dbReference type="ChEBI" id="CHEBI:18420"/>
    </ligand>
</feature>
<comment type="catalytic activity">
    <reaction evidence="9">
        <text>gamma-L-glutamyl-L-cysteine + glycine + ATP = glutathione + ADP + phosphate + H(+)</text>
        <dbReference type="Rhea" id="RHEA:13557"/>
        <dbReference type="ChEBI" id="CHEBI:15378"/>
        <dbReference type="ChEBI" id="CHEBI:30616"/>
        <dbReference type="ChEBI" id="CHEBI:43474"/>
        <dbReference type="ChEBI" id="CHEBI:57305"/>
        <dbReference type="ChEBI" id="CHEBI:57925"/>
        <dbReference type="ChEBI" id="CHEBI:58173"/>
        <dbReference type="ChEBI" id="CHEBI:456216"/>
        <dbReference type="EC" id="6.3.2.3"/>
    </reaction>
</comment>
<evidence type="ECO:0000313" key="14">
    <source>
        <dbReference type="EMBL" id="KAJ9483064.1"/>
    </source>
</evidence>
<feature type="binding site" evidence="10">
    <location>
        <begin position="505"/>
        <end position="514"/>
    </location>
    <ligand>
        <name>ATP</name>
        <dbReference type="ChEBI" id="CHEBI:30616"/>
    </ligand>
</feature>
<comment type="similarity">
    <text evidence="2 9">Belongs to the eukaryotic GSH synthase family.</text>
</comment>
<dbReference type="AlphaFoldDB" id="A0AAI9TAN4"/>
<feature type="binding site" evidence="10">
    <location>
        <position position="236"/>
    </location>
    <ligand>
        <name>substrate</name>
    </ligand>
</feature>
<organism evidence="14 15">
    <name type="scientific">Penicillium thymicola</name>
    <dbReference type="NCBI Taxonomy" id="293382"/>
    <lineage>
        <taxon>Eukaryota</taxon>
        <taxon>Fungi</taxon>
        <taxon>Dikarya</taxon>
        <taxon>Ascomycota</taxon>
        <taxon>Pezizomycotina</taxon>
        <taxon>Eurotiomycetes</taxon>
        <taxon>Eurotiomycetidae</taxon>
        <taxon>Eurotiales</taxon>
        <taxon>Aspergillaceae</taxon>
        <taxon>Penicillium</taxon>
    </lineage>
</organism>
<dbReference type="SUPFAM" id="SSF56059">
    <property type="entry name" value="Glutathione synthetase ATP-binding domain-like"/>
    <property type="match status" value="1"/>
</dbReference>
<dbReference type="EMBL" id="LACB01000473">
    <property type="protein sequence ID" value="KAJ9483064.1"/>
    <property type="molecule type" value="Genomic_DNA"/>
</dbReference>
<dbReference type="InterPro" id="IPR014709">
    <property type="entry name" value="Glutathione_synthase_C_euk"/>
</dbReference>
<evidence type="ECO:0000256" key="5">
    <source>
        <dbReference type="ARBA" id="ARBA00022723"/>
    </source>
</evidence>
<feature type="binding site" evidence="10">
    <location>
        <position position="592"/>
    </location>
    <ligand>
        <name>substrate</name>
    </ligand>
</feature>
<comment type="pathway">
    <text evidence="1 9">Sulfur metabolism; glutathione biosynthesis; glutathione from L-cysteine and L-glutamate: step 2/2.</text>
</comment>
<dbReference type="InterPro" id="IPR037013">
    <property type="entry name" value="GSH-S_sub-bd_sf"/>
</dbReference>
<evidence type="ECO:0000256" key="12">
    <source>
        <dbReference type="PIRSR" id="PIRSR001558-3"/>
    </source>
</evidence>
<dbReference type="Gene3D" id="3.30.1490.50">
    <property type="match status" value="1"/>
</dbReference>
<sequence length="616" mass="67807">MKIKEGEDLNYKKTRPQPSSFPICVLREALVLCWYFTRRREIQAVKRPVFMPQVSIHAPPITNPQNSSGCPGASVRLGSLQSLRNLGRWLSTLVNQFLFTSKMAESIYSNYPPDLSPAQQRFLVTSVKDWAIQNGLAVRPSPAIIPAEADSNGVLATNAPVTLFPSPFPRACFEEATALQEIYNELYAMITCNEEWLGKIVEGLIEVDDFVSNLWKVHLDIRKEGYVQNLSLGLFRSDYMAHVLPTGLPAIKQVEFNTISSSFGGLSALVRQMHTELLASPPGSSINYPPHPLLQSGVPPENTAVETLSAGLAAAHAAYGVSKSSPALPLCVLFVVQETERNVFDQHALSTQLKTVHNIPVFRVASVDVLDQTSIPSSNSSRPLLYQAPHSPDSTFEVTTVYLRAYYAPDEYKSSRDWQARTHLERSAAIKCPTVLNQLSGCKKVQQVLAEPTGPDHLSSFLKGIKSALVERVRDTFAPQYDLSIDSQGRDLALNPDTALNHVLKPQREGGGNNVYKSDIPDFLRSIPESDWRGWVLMELINPAANAQNVALRNDGEVIRGNVISELGVYGTILWENTGKILHNEQGGYLLRTKGKEVNEGGVAAGFSSLDSALLF</sequence>
<proteinExistence type="inferred from homology"/>
<dbReference type="Pfam" id="PF03917">
    <property type="entry name" value="GSH_synth_ATP"/>
    <property type="match status" value="1"/>
</dbReference>
<dbReference type="FunFam" id="3.30.1490.50:FF:000002">
    <property type="entry name" value="Glutathione synthetase"/>
    <property type="match status" value="1"/>
</dbReference>
<dbReference type="PANTHER" id="PTHR11130">
    <property type="entry name" value="GLUTATHIONE SYNTHETASE"/>
    <property type="match status" value="1"/>
</dbReference>
<keyword evidence="4 9" id="KW-0317">Glutathione biosynthesis</keyword>
<dbReference type="Gene3D" id="1.10.1080.10">
    <property type="entry name" value="Glutathione Synthetase, Chain A, domain 3"/>
    <property type="match status" value="1"/>
</dbReference>
<comment type="caution">
    <text evidence="14">The sequence shown here is derived from an EMBL/GenBank/DDBJ whole genome shotgun (WGS) entry which is preliminary data.</text>
</comment>
<comment type="cofactor">
    <cofactor evidence="9 11">
        <name>Mg(2+)</name>
        <dbReference type="ChEBI" id="CHEBI:18420"/>
    </cofactor>
    <text evidence="9 11">Binds 1 Mg(2+) ion per subunit.</text>
</comment>
<gene>
    <name evidence="14" type="ORF">VN97_g10347</name>
</gene>
<feature type="binding site" evidence="10">
    <location>
        <position position="255"/>
    </location>
    <ligand>
        <name>ATP</name>
        <dbReference type="ChEBI" id="CHEBI:30616"/>
    </ligand>
</feature>
<dbReference type="InterPro" id="IPR004887">
    <property type="entry name" value="GSH_synth_subst-bd"/>
</dbReference>
<feature type="binding site" evidence="11">
    <location>
        <position position="509"/>
    </location>
    <ligand>
        <name>Mg(2+)</name>
        <dbReference type="ChEBI" id="CHEBI:18420"/>
    </ligand>
</feature>
<accession>A0AAI9TAN4</accession>
<evidence type="ECO:0000256" key="8">
    <source>
        <dbReference type="ARBA" id="ARBA00022842"/>
    </source>
</evidence>
<keyword evidence="5 9" id="KW-0479">Metal-binding</keyword>
<keyword evidence="8 9" id="KW-0460">Magnesium</keyword>
<dbReference type="GO" id="GO:0004363">
    <property type="term" value="F:glutathione synthase activity"/>
    <property type="evidence" value="ECO:0007669"/>
    <property type="project" value="UniProtKB-UniRule"/>
</dbReference>
<dbReference type="SUPFAM" id="SSF52440">
    <property type="entry name" value="PreATP-grasp domain"/>
    <property type="match status" value="1"/>
</dbReference>
<dbReference type="EC" id="6.3.2.3" evidence="9"/>
<dbReference type="PIRSF" id="PIRSF001558">
    <property type="entry name" value="GSHase"/>
    <property type="match status" value="1"/>
</dbReference>
<dbReference type="InterPro" id="IPR016185">
    <property type="entry name" value="PreATP-grasp_dom_sf"/>
</dbReference>
<dbReference type="InterPro" id="IPR005615">
    <property type="entry name" value="Glutathione_synthase"/>
</dbReference>
<evidence type="ECO:0000256" key="2">
    <source>
        <dbReference type="ARBA" id="ARBA00010385"/>
    </source>
</evidence>
<feature type="binding site" evidence="10">
    <location>
        <position position="594"/>
    </location>
    <ligand>
        <name>ATP</name>
        <dbReference type="ChEBI" id="CHEBI:30616"/>
    </ligand>
</feature>
<feature type="binding site" evidence="12">
    <location>
        <begin position="603"/>
        <end position="604"/>
    </location>
    <ligand>
        <name>substrate</name>
    </ligand>
</feature>
<name>A0AAI9TAN4_PENTH</name>
<keyword evidence="15" id="KW-1185">Reference proteome</keyword>
<feature type="binding site" evidence="10">
    <location>
        <position position="566"/>
    </location>
    <ligand>
        <name>ATP</name>
        <dbReference type="ChEBI" id="CHEBI:30616"/>
    </ligand>
</feature>
<dbReference type="GO" id="GO:0005829">
    <property type="term" value="C:cytosol"/>
    <property type="evidence" value="ECO:0007669"/>
    <property type="project" value="TreeGrafter"/>
</dbReference>
<dbReference type="GO" id="GO:0000287">
    <property type="term" value="F:magnesium ion binding"/>
    <property type="evidence" value="ECO:0007669"/>
    <property type="project" value="UniProtKB-UniRule"/>
</dbReference>
<feature type="binding site" evidence="10">
    <location>
        <begin position="538"/>
        <end position="541"/>
    </location>
    <ligand>
        <name>ATP</name>
        <dbReference type="ChEBI" id="CHEBI:30616"/>
    </ligand>
</feature>
<evidence type="ECO:0000256" key="11">
    <source>
        <dbReference type="PIRSR" id="PIRSR001558-2"/>
    </source>
</evidence>
<evidence type="ECO:0000259" key="13">
    <source>
        <dbReference type="Pfam" id="PF03199"/>
    </source>
</evidence>
<dbReference type="GO" id="GO:0043295">
    <property type="term" value="F:glutathione binding"/>
    <property type="evidence" value="ECO:0007669"/>
    <property type="project" value="UniProtKB-UniRule"/>
</dbReference>
<feature type="binding site" evidence="10">
    <location>
        <position position="516"/>
    </location>
    <ligand>
        <name>ATP</name>
        <dbReference type="ChEBI" id="CHEBI:30616"/>
    </ligand>
</feature>
<dbReference type="PANTHER" id="PTHR11130:SF0">
    <property type="entry name" value="GLUTATHIONE SYNTHETASE"/>
    <property type="match status" value="1"/>
</dbReference>
<evidence type="ECO:0000256" key="10">
    <source>
        <dbReference type="PIRSR" id="PIRSR001558-1"/>
    </source>
</evidence>
<dbReference type="Gene3D" id="3.30.470.20">
    <property type="entry name" value="ATP-grasp fold, B domain"/>
    <property type="match status" value="1"/>
</dbReference>
<protein>
    <recommendedName>
        <fullName evidence="9">Glutathione synthetase</fullName>
        <shortName evidence="9">GSH-S</shortName>
        <ecNumber evidence="9">6.3.2.3</ecNumber>
    </recommendedName>
</protein>
<keyword evidence="3 9" id="KW-0436">Ligase</keyword>
<evidence type="ECO:0000256" key="9">
    <source>
        <dbReference type="PIRNR" id="PIRNR001558"/>
    </source>
</evidence>
<reference evidence="14" key="1">
    <citation type="submission" date="2015-06" db="EMBL/GenBank/DDBJ databases">
        <authorList>
            <person name="Nguyen H."/>
        </authorList>
    </citation>
    <scope>NUCLEOTIDE SEQUENCE</scope>
    <source>
        <strain evidence="14">DAOM 180753</strain>
    </source>
</reference>
<feature type="binding site" evidence="12">
    <location>
        <begin position="259"/>
        <end position="262"/>
    </location>
    <ligand>
        <name>substrate</name>
    </ligand>
</feature>
<evidence type="ECO:0000256" key="4">
    <source>
        <dbReference type="ARBA" id="ARBA00022684"/>
    </source>
</evidence>
<feature type="domain" description="Glutathione synthase substrate-binding" evidence="13">
    <location>
        <begin position="331"/>
        <end position="440"/>
    </location>
</feature>
<evidence type="ECO:0000256" key="1">
    <source>
        <dbReference type="ARBA" id="ARBA00004965"/>
    </source>
</evidence>
<evidence type="ECO:0000256" key="3">
    <source>
        <dbReference type="ARBA" id="ARBA00022598"/>
    </source>
</evidence>
<reference evidence="14" key="2">
    <citation type="journal article" date="2016" name="Fungal Biol.">
        <title>Ochratoxin A production by Penicillium thymicola.</title>
        <authorList>
            <person name="Nguyen H.D.T."/>
            <person name="McMullin D.R."/>
            <person name="Ponomareva E."/>
            <person name="Riley R."/>
            <person name="Pomraning K.R."/>
            <person name="Baker S.E."/>
            <person name="Seifert K.A."/>
        </authorList>
    </citation>
    <scope>NUCLEOTIDE SEQUENCE</scope>
    <source>
        <strain evidence="14">DAOM 180753</strain>
    </source>
</reference>
<dbReference type="Proteomes" id="UP001227192">
    <property type="component" value="Unassembled WGS sequence"/>
</dbReference>
<keyword evidence="7 9" id="KW-0067">ATP-binding</keyword>
<feature type="binding site" evidence="12">
    <location>
        <begin position="404"/>
        <end position="407"/>
    </location>
    <ligand>
        <name>substrate</name>
    </ligand>
</feature>
<feature type="binding site" evidence="10">
    <location>
        <position position="346"/>
    </location>
    <ligand>
        <name>substrate</name>
    </ligand>
</feature>
<dbReference type="NCBIfam" id="TIGR01986">
    <property type="entry name" value="glut_syn_euk"/>
    <property type="match status" value="1"/>
</dbReference>
<dbReference type="Pfam" id="PF03199">
    <property type="entry name" value="GSH_synthase"/>
    <property type="match status" value="1"/>
</dbReference>
<dbReference type="Gene3D" id="3.30.1490.80">
    <property type="match status" value="1"/>
</dbReference>
<dbReference type="GO" id="GO:0005524">
    <property type="term" value="F:ATP binding"/>
    <property type="evidence" value="ECO:0007669"/>
    <property type="project" value="UniProtKB-UniRule"/>
</dbReference>